<evidence type="ECO:0000313" key="2">
    <source>
        <dbReference type="EMBL" id="SAL43185.1"/>
    </source>
</evidence>
<keyword evidence="1" id="KW-1133">Transmembrane helix</keyword>
<accession>A0A158HFS0</accession>
<gene>
    <name evidence="2" type="ORF">AWB65_03285</name>
</gene>
<keyword evidence="3" id="KW-1185">Reference proteome</keyword>
<reference evidence="2" key="1">
    <citation type="submission" date="2016-01" db="EMBL/GenBank/DDBJ databases">
        <authorList>
            <person name="Peeters C."/>
        </authorList>
    </citation>
    <scope>NUCLEOTIDE SEQUENCE [LARGE SCALE GENOMIC DNA]</scope>
    <source>
        <strain evidence="2">LMG 22934</strain>
    </source>
</reference>
<sequence>MHAFLLSTGESLMNTPLMFALVMLLVLISIPATRELFRAFRDNSAKKRLIPIRIDDRQRYRRDR</sequence>
<dbReference type="AlphaFoldDB" id="A0A158HFS0"/>
<evidence type="ECO:0000313" key="3">
    <source>
        <dbReference type="Proteomes" id="UP000054977"/>
    </source>
</evidence>
<keyword evidence="1" id="KW-0472">Membrane</keyword>
<name>A0A158HFS0_9BURK</name>
<dbReference type="EMBL" id="FCNW02000016">
    <property type="protein sequence ID" value="SAL43185.1"/>
    <property type="molecule type" value="Genomic_DNA"/>
</dbReference>
<comment type="caution">
    <text evidence="2">The sequence shown here is derived from an EMBL/GenBank/DDBJ whole genome shotgun (WGS) entry which is preliminary data.</text>
</comment>
<evidence type="ECO:0000256" key="1">
    <source>
        <dbReference type="SAM" id="Phobius"/>
    </source>
</evidence>
<organism evidence="2 3">
    <name type="scientific">Caballeronia humi</name>
    <dbReference type="NCBI Taxonomy" id="326474"/>
    <lineage>
        <taxon>Bacteria</taxon>
        <taxon>Pseudomonadati</taxon>
        <taxon>Pseudomonadota</taxon>
        <taxon>Betaproteobacteria</taxon>
        <taxon>Burkholderiales</taxon>
        <taxon>Burkholderiaceae</taxon>
        <taxon>Caballeronia</taxon>
    </lineage>
</organism>
<protein>
    <submittedName>
        <fullName evidence="2">Uncharacterized protein</fullName>
    </submittedName>
</protein>
<keyword evidence="1" id="KW-0812">Transmembrane</keyword>
<feature type="transmembrane region" description="Helical" evidence="1">
    <location>
        <begin position="17"/>
        <end position="37"/>
    </location>
</feature>
<proteinExistence type="predicted"/>
<dbReference type="Proteomes" id="UP000054977">
    <property type="component" value="Unassembled WGS sequence"/>
</dbReference>